<feature type="region of interest" description="Disordered" evidence="1">
    <location>
        <begin position="1"/>
        <end position="22"/>
    </location>
</feature>
<organism evidence="2 3">
    <name type="scientific">Chromobacterium subtsugae</name>
    <dbReference type="NCBI Taxonomy" id="251747"/>
    <lineage>
        <taxon>Bacteria</taxon>
        <taxon>Pseudomonadati</taxon>
        <taxon>Pseudomonadota</taxon>
        <taxon>Betaproteobacteria</taxon>
        <taxon>Neisseriales</taxon>
        <taxon>Chromobacteriaceae</taxon>
        <taxon>Chromobacterium</taxon>
    </lineage>
</organism>
<evidence type="ECO:0000313" key="3">
    <source>
        <dbReference type="Proteomes" id="UP000711178"/>
    </source>
</evidence>
<dbReference type="GeneID" id="89687513"/>
<evidence type="ECO:0000313" key="2">
    <source>
        <dbReference type="EMBL" id="MBW8287844.1"/>
    </source>
</evidence>
<proteinExistence type="predicted"/>
<dbReference type="Proteomes" id="UP000711178">
    <property type="component" value="Unassembled WGS sequence"/>
</dbReference>
<accession>A0ABS7FEV4</accession>
<sequence>MSGTLQCSDSVTMTNEKGTGEDDCPCGSWIEHWSNHSGVSGVITCFVLGCKKVATDGAHVTLDHVAKKSGGFRTFIAPMCHEHNCQFGQDFQAKPNSVFVRVGSD</sequence>
<gene>
    <name evidence="2" type="ORF">KIF53_09430</name>
</gene>
<keyword evidence="3" id="KW-1185">Reference proteome</keyword>
<evidence type="ECO:0008006" key="4">
    <source>
        <dbReference type="Google" id="ProtNLM"/>
    </source>
</evidence>
<dbReference type="RefSeq" id="WP_146008439.1">
    <property type="nucleotide sequence ID" value="NZ_CP142381.1"/>
</dbReference>
<protein>
    <recommendedName>
        <fullName evidence="4">CENP-V/GFA domain-containing protein</fullName>
    </recommendedName>
</protein>
<name>A0ABS7FEV4_9NEIS</name>
<evidence type="ECO:0000256" key="1">
    <source>
        <dbReference type="SAM" id="MobiDB-lite"/>
    </source>
</evidence>
<comment type="caution">
    <text evidence="2">The sequence shown here is derived from an EMBL/GenBank/DDBJ whole genome shotgun (WGS) entry which is preliminary data.</text>
</comment>
<feature type="compositionally biased region" description="Polar residues" evidence="1">
    <location>
        <begin position="1"/>
        <end position="17"/>
    </location>
</feature>
<reference evidence="2 3" key="1">
    <citation type="submission" date="2021-05" db="EMBL/GenBank/DDBJ databases">
        <title>Draft Whole Genome Sequencing Of Biosensor Chromobacterium violaceum Strain CV026 Reveals A Regulatory RNA In Chromobacterium violaceum Phenotype Regulatory Network.</title>
        <authorList>
            <person name="Hong K.W."/>
            <person name="Chan K.G."/>
            <person name="Chang C.-Y."/>
        </authorList>
    </citation>
    <scope>NUCLEOTIDE SEQUENCE [LARGE SCALE GENOMIC DNA]</scope>
    <source>
        <strain evidence="2 3">ATCC 31532</strain>
    </source>
</reference>
<dbReference type="EMBL" id="JAHDTB010000006">
    <property type="protein sequence ID" value="MBW8287844.1"/>
    <property type="molecule type" value="Genomic_DNA"/>
</dbReference>